<gene>
    <name evidence="6" type="ORF">DICVIV_00549</name>
</gene>
<organism evidence="6 7">
    <name type="scientific">Dictyocaulus viviparus</name>
    <name type="common">Bovine lungworm</name>
    <dbReference type="NCBI Taxonomy" id="29172"/>
    <lineage>
        <taxon>Eukaryota</taxon>
        <taxon>Metazoa</taxon>
        <taxon>Ecdysozoa</taxon>
        <taxon>Nematoda</taxon>
        <taxon>Chromadorea</taxon>
        <taxon>Rhabditida</taxon>
        <taxon>Rhabditina</taxon>
        <taxon>Rhabditomorpha</taxon>
        <taxon>Strongyloidea</taxon>
        <taxon>Metastrongylidae</taxon>
        <taxon>Dictyocaulus</taxon>
    </lineage>
</organism>
<sequence length="858" mass="98476">MEPQNEPIWKFSYVQKRFNDPVDFVPVLRHPLLPPFLLSNESAAHDSEEMSKYDFIDPLGATAKDELEKNLTQLDLDALEDISSKKDHILDNTLETKNKDGPLPNFDSWSNKRTQILNVNIESDKAISSGTPGHAKLFVNNRTRYRLEILDDMSGLRRLSEVSQNEFVSHVNELRELLITAWQDNKRIEAVRLVTELARLLSAPTTPSFFPVQWIIVTDILDMFGKLVYDRLFCKANEERKAAGYPALLSNFFSRDILPQTTEIAKNWFCKISDIKEVIPRFYVESTLIECLRFLDSDALRINLLRLTKMVEKFPHPLSAAYARAYICKISMILEPTDRAPHWKALNDWMQSPRQPVEFFEPALEWIVQCVSYGATTIEDLGPLWEYCKHSEQRVSLFNPFVTAVSLKYLLNYCLEMCEIIVSQNRPSTDLEALFARLLQGEIPDSVRPKIYRYFSAEELSELCDSTFEKLQCSFDTYEHLVKLAAMIECIVGCEGEDLLTLLRTKSFIGILDYIRDEPYGSKCAKALLSTLIRSFPVAFIDDLYIVNQVRIIERIVSSALDRASLYKDPERHLAFLIRARSCLYQSDNIVAHIITLMTSFGFHFFNHSISKKASFVRVIIANLFITIPSLNDPIKRLQSSLQTVHLSLLINCLSQTEALMLFCLETLQELTVPPQHLLSMYAQFLALLVYVPDVPQKPVLFLFDSFTEIVQRRKWSENVLLGDAWILCLHYLWAVSHSDFPVKFINVQSNDVYYGSSDAYRAKVMEKVDFVMHQLLSLIEEESPTKPSVALSLLEFSVIRLSIVGPVVKLVSNLLKRCAKSGQFQSRVIYVIKNLTKLAETNEELHSALVKMKLLLH</sequence>
<dbReference type="Proteomes" id="UP000053766">
    <property type="component" value="Unassembled WGS sequence"/>
</dbReference>
<evidence type="ECO:0000256" key="5">
    <source>
        <dbReference type="ARBA" id="ARBA00022927"/>
    </source>
</evidence>
<keyword evidence="5" id="KW-0653">Protein transport</keyword>
<dbReference type="GO" id="GO:0015031">
    <property type="term" value="P:protein transport"/>
    <property type="evidence" value="ECO:0007669"/>
    <property type="project" value="UniProtKB-KW"/>
</dbReference>
<dbReference type="AlphaFoldDB" id="A0A0D8Y8U1"/>
<dbReference type="OrthoDB" id="1734063at2759"/>
<protein>
    <submittedName>
        <fullName evidence="6">Uncharacterized protein</fullName>
    </submittedName>
</protein>
<evidence type="ECO:0000256" key="3">
    <source>
        <dbReference type="ARBA" id="ARBA00022448"/>
    </source>
</evidence>
<dbReference type="GO" id="GO:0005768">
    <property type="term" value="C:endosome"/>
    <property type="evidence" value="ECO:0007669"/>
    <property type="project" value="UniProtKB-SubCell"/>
</dbReference>
<dbReference type="InterPro" id="IPR029705">
    <property type="entry name" value="VPS35L"/>
</dbReference>
<dbReference type="PANTHER" id="PTHR13673">
    <property type="entry name" value="ESOPHAGEAL CANCER ASSOCIATED PROTEIN"/>
    <property type="match status" value="1"/>
</dbReference>
<comment type="subcellular location">
    <subcellularLocation>
        <location evidence="1">Endosome</location>
    </subcellularLocation>
</comment>
<dbReference type="GO" id="GO:0032456">
    <property type="term" value="P:endocytic recycling"/>
    <property type="evidence" value="ECO:0007669"/>
    <property type="project" value="InterPro"/>
</dbReference>
<keyword evidence="7" id="KW-1185">Reference proteome</keyword>
<name>A0A0D8Y8U1_DICVI</name>
<evidence type="ECO:0000313" key="6">
    <source>
        <dbReference type="EMBL" id="KJH53238.1"/>
    </source>
</evidence>
<dbReference type="STRING" id="29172.A0A0D8Y8U1"/>
<dbReference type="EMBL" id="KN716154">
    <property type="protein sequence ID" value="KJH53238.1"/>
    <property type="molecule type" value="Genomic_DNA"/>
</dbReference>
<proteinExistence type="inferred from homology"/>
<reference evidence="7" key="2">
    <citation type="journal article" date="2016" name="Sci. Rep.">
        <title>Dictyocaulus viviparus genome, variome and transcriptome elucidate lungworm biology and support future intervention.</title>
        <authorList>
            <person name="McNulty S.N."/>
            <person name="Strube C."/>
            <person name="Rosa B.A."/>
            <person name="Martin J.C."/>
            <person name="Tyagi R."/>
            <person name="Choi Y.J."/>
            <person name="Wang Q."/>
            <person name="Hallsworth Pepin K."/>
            <person name="Zhang X."/>
            <person name="Ozersky P."/>
            <person name="Wilson R.K."/>
            <person name="Sternberg P.W."/>
            <person name="Gasser R.B."/>
            <person name="Mitreva M."/>
        </authorList>
    </citation>
    <scope>NUCLEOTIDE SEQUENCE [LARGE SCALE GENOMIC DNA]</scope>
    <source>
        <strain evidence="7">HannoverDv2000</strain>
    </source>
</reference>
<comment type="similarity">
    <text evidence="2">Belongs to the VPS35L family.</text>
</comment>
<evidence type="ECO:0000313" key="7">
    <source>
        <dbReference type="Proteomes" id="UP000053766"/>
    </source>
</evidence>
<dbReference type="PANTHER" id="PTHR13673:SF0">
    <property type="entry name" value="VPS35 ENDOSOMAL PROTEIN-SORTING FACTOR-LIKE"/>
    <property type="match status" value="1"/>
</dbReference>
<keyword evidence="4" id="KW-0967">Endosome</keyword>
<reference evidence="6 7" key="1">
    <citation type="submission" date="2013-11" db="EMBL/GenBank/DDBJ databases">
        <title>Draft genome of the bovine lungworm Dictyocaulus viviparus.</title>
        <authorList>
            <person name="Mitreva M."/>
        </authorList>
    </citation>
    <scope>NUCLEOTIDE SEQUENCE [LARGE SCALE GENOMIC DNA]</scope>
    <source>
        <strain evidence="6 7">HannoverDv2000</strain>
    </source>
</reference>
<evidence type="ECO:0000256" key="1">
    <source>
        <dbReference type="ARBA" id="ARBA00004177"/>
    </source>
</evidence>
<accession>A0A0D8Y8U1</accession>
<evidence type="ECO:0000256" key="2">
    <source>
        <dbReference type="ARBA" id="ARBA00010704"/>
    </source>
</evidence>
<keyword evidence="3" id="KW-0813">Transport</keyword>
<evidence type="ECO:0000256" key="4">
    <source>
        <dbReference type="ARBA" id="ARBA00022753"/>
    </source>
</evidence>